<organism evidence="2 3">
    <name type="scientific">Lithospermum erythrorhizon</name>
    <name type="common">Purple gromwell</name>
    <name type="synonym">Lithospermum officinale var. erythrorhizon</name>
    <dbReference type="NCBI Taxonomy" id="34254"/>
    <lineage>
        <taxon>Eukaryota</taxon>
        <taxon>Viridiplantae</taxon>
        <taxon>Streptophyta</taxon>
        <taxon>Embryophyta</taxon>
        <taxon>Tracheophyta</taxon>
        <taxon>Spermatophyta</taxon>
        <taxon>Magnoliopsida</taxon>
        <taxon>eudicotyledons</taxon>
        <taxon>Gunneridae</taxon>
        <taxon>Pentapetalae</taxon>
        <taxon>asterids</taxon>
        <taxon>lamiids</taxon>
        <taxon>Boraginales</taxon>
        <taxon>Boraginaceae</taxon>
        <taxon>Boraginoideae</taxon>
        <taxon>Lithospermeae</taxon>
        <taxon>Lithospermum</taxon>
    </lineage>
</organism>
<evidence type="ECO:0000313" key="2">
    <source>
        <dbReference type="EMBL" id="GAA0161824.1"/>
    </source>
</evidence>
<dbReference type="InterPro" id="IPR036969">
    <property type="entry name" value="Citrate_synthase_sf"/>
</dbReference>
<feature type="transmembrane region" description="Helical" evidence="1">
    <location>
        <begin position="85"/>
        <end position="108"/>
    </location>
</feature>
<gene>
    <name evidence="2" type="ORF">LIER_39303</name>
</gene>
<name>A0AAV3QCK3_LITER</name>
<proteinExistence type="predicted"/>
<dbReference type="SUPFAM" id="SSF48256">
    <property type="entry name" value="Citrate synthase"/>
    <property type="match status" value="1"/>
</dbReference>
<accession>A0AAV3QCK3</accession>
<dbReference type="GO" id="GO:0046912">
    <property type="term" value="F:acyltransferase activity, acyl groups converted into alkyl on transfer"/>
    <property type="evidence" value="ECO:0007669"/>
    <property type="project" value="InterPro"/>
</dbReference>
<evidence type="ECO:0000256" key="1">
    <source>
        <dbReference type="SAM" id="Phobius"/>
    </source>
</evidence>
<dbReference type="InterPro" id="IPR016142">
    <property type="entry name" value="Citrate_synth-like_lrg_a-sub"/>
</dbReference>
<sequence>MWKSDKLIKLFSRLLHSIYSGFLMIGIVLQKQVDYGLNFPDMIGFASLEMQKLMILCVVTLNDHEEENVGAYTGHCVAYHSPYQLFVVALLGLNGLLNILIHGMWAAIKAIWKDVYVN</sequence>
<keyword evidence="3" id="KW-1185">Reference proteome</keyword>
<dbReference type="Gene3D" id="1.10.580.10">
    <property type="entry name" value="Citrate Synthase, domain 1"/>
    <property type="match status" value="1"/>
</dbReference>
<keyword evidence="1" id="KW-0812">Transmembrane</keyword>
<evidence type="ECO:0000313" key="3">
    <source>
        <dbReference type="Proteomes" id="UP001454036"/>
    </source>
</evidence>
<keyword evidence="1" id="KW-0472">Membrane</keyword>
<comment type="caution">
    <text evidence="2">The sequence shown here is derived from an EMBL/GenBank/DDBJ whole genome shotgun (WGS) entry which is preliminary data.</text>
</comment>
<dbReference type="Proteomes" id="UP001454036">
    <property type="component" value="Unassembled WGS sequence"/>
</dbReference>
<dbReference type="AlphaFoldDB" id="A0AAV3QCK3"/>
<dbReference type="EMBL" id="BAABME010020918">
    <property type="protein sequence ID" value="GAA0161824.1"/>
    <property type="molecule type" value="Genomic_DNA"/>
</dbReference>
<feature type="transmembrane region" description="Helical" evidence="1">
    <location>
        <begin position="7"/>
        <end position="29"/>
    </location>
</feature>
<protein>
    <submittedName>
        <fullName evidence="2">Uncharacterized protein</fullName>
    </submittedName>
</protein>
<reference evidence="2 3" key="1">
    <citation type="submission" date="2024-01" db="EMBL/GenBank/DDBJ databases">
        <title>The complete chloroplast genome sequence of Lithospermum erythrorhizon: insights into the phylogenetic relationship among Boraginaceae species and the maternal lineages of purple gromwells.</title>
        <authorList>
            <person name="Okada T."/>
            <person name="Watanabe K."/>
        </authorList>
    </citation>
    <scope>NUCLEOTIDE SEQUENCE [LARGE SCALE GENOMIC DNA]</scope>
</reference>
<keyword evidence="1" id="KW-1133">Transmembrane helix</keyword>